<dbReference type="GO" id="GO:0004930">
    <property type="term" value="F:G protein-coupled receptor activity"/>
    <property type="evidence" value="ECO:0007669"/>
    <property type="project" value="UniProtKB-KW"/>
</dbReference>
<evidence type="ECO:0000256" key="9">
    <source>
        <dbReference type="SAM" id="Phobius"/>
    </source>
</evidence>
<feature type="transmembrane region" description="Helical" evidence="9">
    <location>
        <begin position="185"/>
        <end position="204"/>
    </location>
</feature>
<evidence type="ECO:0000256" key="8">
    <source>
        <dbReference type="ARBA" id="ARBA00023224"/>
    </source>
</evidence>
<dbReference type="EMBL" id="SRLO01001732">
    <property type="protein sequence ID" value="TNN35656.1"/>
    <property type="molecule type" value="Genomic_DNA"/>
</dbReference>
<dbReference type="PROSITE" id="PS50262">
    <property type="entry name" value="G_PROTEIN_RECEP_F1_2"/>
    <property type="match status" value="1"/>
</dbReference>
<evidence type="ECO:0000259" key="10">
    <source>
        <dbReference type="PROSITE" id="PS50262"/>
    </source>
</evidence>
<evidence type="ECO:0000256" key="7">
    <source>
        <dbReference type="ARBA" id="ARBA00023170"/>
    </source>
</evidence>
<dbReference type="SUPFAM" id="SSF81321">
    <property type="entry name" value="Family A G protein-coupled receptor-like"/>
    <property type="match status" value="1"/>
</dbReference>
<feature type="transmembrane region" description="Helical" evidence="9">
    <location>
        <begin position="138"/>
        <end position="157"/>
    </location>
</feature>
<evidence type="ECO:0000256" key="1">
    <source>
        <dbReference type="ARBA" id="ARBA00004651"/>
    </source>
</evidence>
<evidence type="ECO:0000256" key="4">
    <source>
        <dbReference type="ARBA" id="ARBA00022989"/>
    </source>
</evidence>
<keyword evidence="7 11" id="KW-0675">Receptor</keyword>
<protein>
    <submittedName>
        <fullName evidence="11">Neuropeptide FF receptor 1</fullName>
    </submittedName>
</protein>
<evidence type="ECO:0000256" key="3">
    <source>
        <dbReference type="ARBA" id="ARBA00022692"/>
    </source>
</evidence>
<comment type="caution">
    <text evidence="11">The sequence shown here is derived from an EMBL/GenBank/DDBJ whole genome shotgun (WGS) entry which is preliminary data.</text>
</comment>
<keyword evidence="2" id="KW-1003">Cell membrane</keyword>
<keyword evidence="5" id="KW-0297">G-protein coupled receptor</keyword>
<evidence type="ECO:0000256" key="2">
    <source>
        <dbReference type="ARBA" id="ARBA00022475"/>
    </source>
</evidence>
<dbReference type="PANTHER" id="PTHR24228:SF59">
    <property type="entry name" value="NEUROPEPTIDE RECEPTOR 15"/>
    <property type="match status" value="1"/>
</dbReference>
<keyword evidence="6 9" id="KW-0472">Membrane</keyword>
<feature type="domain" description="G-protein coupled receptors family 1 profile" evidence="10">
    <location>
        <begin position="36"/>
        <end position="357"/>
    </location>
</feature>
<dbReference type="Pfam" id="PF00001">
    <property type="entry name" value="7tm_1"/>
    <property type="match status" value="1"/>
</dbReference>
<dbReference type="InterPro" id="IPR017452">
    <property type="entry name" value="GPCR_Rhodpsn_7TM"/>
</dbReference>
<dbReference type="CDD" id="cd00637">
    <property type="entry name" value="7tm_classA_rhodopsin-like"/>
    <property type="match status" value="1"/>
</dbReference>
<keyword evidence="8" id="KW-0807">Transducer</keyword>
<keyword evidence="3 9" id="KW-0812">Transmembrane</keyword>
<dbReference type="Gene3D" id="1.20.1070.10">
    <property type="entry name" value="Rhodopsin 7-helix transmembrane proteins"/>
    <property type="match status" value="1"/>
</dbReference>
<dbReference type="AlphaFoldDB" id="A0A4Z2F357"/>
<gene>
    <name evidence="11" type="primary">Npffr1</name>
    <name evidence="11" type="ORF">EYF80_054181</name>
</gene>
<evidence type="ECO:0000256" key="6">
    <source>
        <dbReference type="ARBA" id="ARBA00023136"/>
    </source>
</evidence>
<comment type="subcellular location">
    <subcellularLocation>
        <location evidence="1">Cell membrane</location>
        <topology evidence="1">Multi-pass membrane protein</topology>
    </subcellularLocation>
</comment>
<dbReference type="Proteomes" id="UP000314294">
    <property type="component" value="Unassembled WGS sequence"/>
</dbReference>
<evidence type="ECO:0000313" key="11">
    <source>
        <dbReference type="EMBL" id="TNN35656.1"/>
    </source>
</evidence>
<accession>A0A4Z2F357</accession>
<organism evidence="11 12">
    <name type="scientific">Liparis tanakae</name>
    <name type="common">Tanaka's snailfish</name>
    <dbReference type="NCBI Taxonomy" id="230148"/>
    <lineage>
        <taxon>Eukaryota</taxon>
        <taxon>Metazoa</taxon>
        <taxon>Chordata</taxon>
        <taxon>Craniata</taxon>
        <taxon>Vertebrata</taxon>
        <taxon>Euteleostomi</taxon>
        <taxon>Actinopterygii</taxon>
        <taxon>Neopterygii</taxon>
        <taxon>Teleostei</taxon>
        <taxon>Neoteleostei</taxon>
        <taxon>Acanthomorphata</taxon>
        <taxon>Eupercaria</taxon>
        <taxon>Perciformes</taxon>
        <taxon>Cottioidei</taxon>
        <taxon>Cottales</taxon>
        <taxon>Liparidae</taxon>
        <taxon>Liparis</taxon>
    </lineage>
</organism>
<reference evidence="11 12" key="1">
    <citation type="submission" date="2019-03" db="EMBL/GenBank/DDBJ databases">
        <title>First draft genome of Liparis tanakae, snailfish: a comprehensive survey of snailfish specific genes.</title>
        <authorList>
            <person name="Kim W."/>
            <person name="Song I."/>
            <person name="Jeong J.-H."/>
            <person name="Kim D."/>
            <person name="Kim S."/>
            <person name="Ryu S."/>
            <person name="Song J.Y."/>
            <person name="Lee S.K."/>
        </authorList>
    </citation>
    <scope>NUCLEOTIDE SEQUENCE [LARGE SCALE GENOMIC DNA]</scope>
    <source>
        <tissue evidence="11">Muscle</tissue>
    </source>
</reference>
<dbReference type="OrthoDB" id="2105199at2759"/>
<evidence type="ECO:0000256" key="5">
    <source>
        <dbReference type="ARBA" id="ARBA00023040"/>
    </source>
</evidence>
<keyword evidence="12" id="KW-1185">Reference proteome</keyword>
<keyword evidence="4 9" id="KW-1133">Transmembrane helix</keyword>
<dbReference type="PROSITE" id="PS51257">
    <property type="entry name" value="PROKAR_LIPOPROTEIN"/>
    <property type="match status" value="1"/>
</dbReference>
<feature type="transmembrane region" description="Helical" evidence="9">
    <location>
        <begin position="342"/>
        <end position="360"/>
    </location>
</feature>
<name>A0A4Z2F357_9TELE</name>
<evidence type="ECO:0000313" key="12">
    <source>
        <dbReference type="Proteomes" id="UP000314294"/>
    </source>
</evidence>
<dbReference type="PRINTS" id="PR00237">
    <property type="entry name" value="GPCRRHODOPSN"/>
</dbReference>
<proteinExistence type="predicted"/>
<feature type="transmembrane region" description="Helical" evidence="9">
    <location>
        <begin position="299"/>
        <end position="322"/>
    </location>
</feature>
<dbReference type="GO" id="GO:0005886">
    <property type="term" value="C:plasma membrane"/>
    <property type="evidence" value="ECO:0007669"/>
    <property type="project" value="UniProtKB-SubCell"/>
</dbReference>
<dbReference type="PANTHER" id="PTHR24228">
    <property type="entry name" value="B2 BRADYKININ RECEPTOR/ANGIOTENSIN II RECEPTOR"/>
    <property type="match status" value="1"/>
</dbReference>
<dbReference type="InterPro" id="IPR000276">
    <property type="entry name" value="GPCR_Rhodpsn"/>
</dbReference>
<sequence length="384" mass="41783">MDRNQSSAPPQSGAASCFFAFNCAVLTLTLVLGSPGNLWVCWVVFRTRSLQTFNNALLVSLAAGDLLKCGVDTPLLLGSLLRSGSGGRVPEAVCALQQFTYALCGSVQLLTLVSISVERFQAVAFPFQTDRRRTRVRLWILSIWACGAILALVSLTLSEKVVFYTLCRPHLGARLPYADPFGPCVLVPLWGLSLAVVVVHYVRIFRVVRRHRKKVFSRGVQLRPTVSENVCGWLSVPASDQRTGPPGCSGPPPPPPPRRAVLVAEAAAPPRRGPEIVGAVCLLTPGARARGKKQVEGRLALRFGYIIIAFTLFWVPLVAVLLVHVVSWREPNTLLLHLETSAVVLTCVPAAVDPIIYTLVTRQFRSELGKILSSVPRCPLKGRV</sequence>